<comment type="caution">
    <text evidence="2">The sequence shown here is derived from an EMBL/GenBank/DDBJ whole genome shotgun (WGS) entry which is preliminary data.</text>
</comment>
<reference evidence="2 3" key="1">
    <citation type="submission" date="2021-06" db="EMBL/GenBank/DDBJ databases">
        <authorList>
            <person name="Palmer J.M."/>
        </authorList>
    </citation>
    <scope>NUCLEOTIDE SEQUENCE [LARGE SCALE GENOMIC DNA]</scope>
    <source>
        <strain evidence="2 3">XC_2019</strain>
        <tissue evidence="2">Muscle</tissue>
    </source>
</reference>
<dbReference type="Proteomes" id="UP001434883">
    <property type="component" value="Unassembled WGS sequence"/>
</dbReference>
<accession>A0ABV0Q6W3</accession>
<organism evidence="2 3">
    <name type="scientific">Xenoophorus captivus</name>
    <dbReference type="NCBI Taxonomy" id="1517983"/>
    <lineage>
        <taxon>Eukaryota</taxon>
        <taxon>Metazoa</taxon>
        <taxon>Chordata</taxon>
        <taxon>Craniata</taxon>
        <taxon>Vertebrata</taxon>
        <taxon>Euteleostomi</taxon>
        <taxon>Actinopterygii</taxon>
        <taxon>Neopterygii</taxon>
        <taxon>Teleostei</taxon>
        <taxon>Neoteleostei</taxon>
        <taxon>Acanthomorphata</taxon>
        <taxon>Ovalentaria</taxon>
        <taxon>Atherinomorphae</taxon>
        <taxon>Cyprinodontiformes</taxon>
        <taxon>Goodeidae</taxon>
        <taxon>Xenoophorus</taxon>
    </lineage>
</organism>
<protein>
    <submittedName>
        <fullName evidence="2">Uncharacterized protein</fullName>
    </submittedName>
</protein>
<gene>
    <name evidence="2" type="ORF">XENOCAPTIV_030135</name>
</gene>
<evidence type="ECO:0000313" key="3">
    <source>
        <dbReference type="Proteomes" id="UP001434883"/>
    </source>
</evidence>
<evidence type="ECO:0000256" key="1">
    <source>
        <dbReference type="SAM" id="MobiDB-lite"/>
    </source>
</evidence>
<sequence length="119" mass="13568">MERSSDLVKTSLRLLISLFSLHRSLPRPPYPRVHIKRRGRRAAIRDGGEARPQTQHNERSLNNDRPACLSVSPCCCFLAADFSIRDPDPLQGIRLNNDNMLERKQNLHTLSALNNPNMV</sequence>
<name>A0ABV0Q6W3_9TELE</name>
<proteinExistence type="predicted"/>
<evidence type="ECO:0000313" key="2">
    <source>
        <dbReference type="EMBL" id="MEQ2191538.1"/>
    </source>
</evidence>
<feature type="region of interest" description="Disordered" evidence="1">
    <location>
        <begin position="38"/>
        <end position="64"/>
    </location>
</feature>
<keyword evidence="3" id="KW-1185">Reference proteome</keyword>
<dbReference type="EMBL" id="JAHRIN010000910">
    <property type="protein sequence ID" value="MEQ2191538.1"/>
    <property type="molecule type" value="Genomic_DNA"/>
</dbReference>